<dbReference type="GO" id="GO:0006391">
    <property type="term" value="P:transcription initiation at mitochondrial promoter"/>
    <property type="evidence" value="ECO:0007669"/>
    <property type="project" value="TreeGrafter"/>
</dbReference>
<sequence>MKALALCVYGRGRAECEGALGHVMSEMSEMISALSYLIVNSFQMLAIRRAPNSGSLASLRGIGKNKSTDLSRTPKLSRINLKISSPCQRSQYLSNPPTRAIHTSLPRLGVPSTGSNGQILSQAYLDAVKDINVQLAEKYPQGRATYSPKREPGGCPPLPERQIMEQILHIPATKGRCSLVEPDAAREFVRGALGISKSRSKSVKKRKEGRVVIEAFPGPGGVTRALLELPRSEVKRVIVLEEELKYLSVLKELEYYDDRVHVLPHSGFVWETYSYIRELGLLDDVAVEDWKAGPVGEQLIAQLFRAIPERSWLYKYGRVRMSWLLAYRMLERIASEPLTPARCKLTVIAEATSSLSLALPDWALDDYDALFFPKSEQPVGGKKKTPLPRRIGQPFVALNVDPLAEGPIMPRTEAKKIIGKPKIATATDGAEGLASATLEKWDYVLRQLFILKSTPLEKAIQNLGAGASTLLRKLTGPDVPEDRRVNIKSPVNALKVEDFARIVDEFHRWPFAPEVLFIADQVEEERN</sequence>
<keyword evidence="4 7" id="KW-0949">S-adenosyl-L-methionine</keyword>
<dbReference type="EMBL" id="SSOP01000087">
    <property type="protein sequence ID" value="KAB5591830.1"/>
    <property type="molecule type" value="Genomic_DNA"/>
</dbReference>
<evidence type="ECO:0000256" key="6">
    <source>
        <dbReference type="ARBA" id="ARBA00024915"/>
    </source>
</evidence>
<accession>A0A5N5QJB1</accession>
<dbReference type="AlphaFoldDB" id="A0A5N5QJB1"/>
<evidence type="ECO:0000313" key="8">
    <source>
        <dbReference type="EMBL" id="KAB5591830.1"/>
    </source>
</evidence>
<comment type="subcellular location">
    <subcellularLocation>
        <location evidence="1">Mitochondrion</location>
    </subcellularLocation>
</comment>
<dbReference type="Gene3D" id="3.40.50.150">
    <property type="entry name" value="Vaccinia Virus protein VP39"/>
    <property type="match status" value="1"/>
</dbReference>
<evidence type="ECO:0000256" key="1">
    <source>
        <dbReference type="ARBA" id="ARBA00004173"/>
    </source>
</evidence>
<keyword evidence="9" id="KW-1185">Reference proteome</keyword>
<dbReference type="GO" id="GO:0034246">
    <property type="term" value="F:mitochondrial transcription factor activity"/>
    <property type="evidence" value="ECO:0007669"/>
    <property type="project" value="TreeGrafter"/>
</dbReference>
<proteinExistence type="inferred from homology"/>
<keyword evidence="3 7" id="KW-0808">Transferase</keyword>
<name>A0A5N5QJB1_9AGAM</name>
<evidence type="ECO:0000256" key="3">
    <source>
        <dbReference type="ARBA" id="ARBA00022679"/>
    </source>
</evidence>
<dbReference type="OrthoDB" id="16079at2759"/>
<keyword evidence="2 7" id="KW-0489">Methyltransferase</keyword>
<organism evidence="8 9">
    <name type="scientific">Ceratobasidium theobromae</name>
    <dbReference type="NCBI Taxonomy" id="1582974"/>
    <lineage>
        <taxon>Eukaryota</taxon>
        <taxon>Fungi</taxon>
        <taxon>Dikarya</taxon>
        <taxon>Basidiomycota</taxon>
        <taxon>Agaricomycotina</taxon>
        <taxon>Agaricomycetes</taxon>
        <taxon>Cantharellales</taxon>
        <taxon>Ceratobasidiaceae</taxon>
        <taxon>Ceratobasidium</taxon>
    </lineage>
</organism>
<reference evidence="8 9" key="1">
    <citation type="journal article" date="2019" name="Fungal Biol. Biotechnol.">
        <title>Draft genome sequence of fastidious pathogen Ceratobasidium theobromae, which causes vascular-streak dieback in Theobroma cacao.</title>
        <authorList>
            <person name="Ali S.S."/>
            <person name="Asman A."/>
            <person name="Shao J."/>
            <person name="Firmansyah A.P."/>
            <person name="Susilo A.W."/>
            <person name="Rosmana A."/>
            <person name="McMahon P."/>
            <person name="Junaid M."/>
            <person name="Guest D."/>
            <person name="Kheng T.Y."/>
            <person name="Meinhardt L.W."/>
            <person name="Bailey B.A."/>
        </authorList>
    </citation>
    <scope>NUCLEOTIDE SEQUENCE [LARGE SCALE GENOMIC DNA]</scope>
    <source>
        <strain evidence="8 9">CT2</strain>
    </source>
</reference>
<keyword evidence="7" id="KW-0698">rRNA processing</keyword>
<evidence type="ECO:0000256" key="2">
    <source>
        <dbReference type="ARBA" id="ARBA00022603"/>
    </source>
</evidence>
<evidence type="ECO:0000256" key="7">
    <source>
        <dbReference type="RuleBase" id="RU362106"/>
    </source>
</evidence>
<dbReference type="GO" id="GO:0000179">
    <property type="term" value="F:rRNA (adenine-N6,N6-)-dimethyltransferase activity"/>
    <property type="evidence" value="ECO:0007669"/>
    <property type="project" value="TreeGrafter"/>
</dbReference>
<protein>
    <recommendedName>
        <fullName evidence="7">rRNA adenine N(6)-methyltransferase</fullName>
        <ecNumber evidence="7">2.1.1.-</ecNumber>
    </recommendedName>
</protein>
<keyword evidence="5" id="KW-0694">RNA-binding</keyword>
<gene>
    <name evidence="8" type="ORF">CTheo_4733</name>
</gene>
<evidence type="ECO:0000256" key="4">
    <source>
        <dbReference type="ARBA" id="ARBA00022691"/>
    </source>
</evidence>
<evidence type="ECO:0000313" key="9">
    <source>
        <dbReference type="Proteomes" id="UP000383932"/>
    </source>
</evidence>
<dbReference type="PANTHER" id="PTHR11727">
    <property type="entry name" value="DIMETHYLADENOSINE TRANSFERASE"/>
    <property type="match status" value="1"/>
</dbReference>
<comment type="similarity">
    <text evidence="7">Belongs to the class I-like SAM-binding methyltransferase superfamily. rRNA adenine N(6)-methyltransferase family.</text>
</comment>
<dbReference type="SUPFAM" id="SSF53335">
    <property type="entry name" value="S-adenosyl-L-methionine-dependent methyltransferases"/>
    <property type="match status" value="1"/>
</dbReference>
<dbReference type="EC" id="2.1.1.-" evidence="7"/>
<comment type="function">
    <text evidence="6">Mitochondrial transcription factor that confers selective promoter recognition on the core subunit of the yeast mitochondrial RNA polymerase. Interacts with DNA in a non-specific manner.</text>
</comment>
<dbReference type="InterPro" id="IPR001737">
    <property type="entry name" value="KsgA/Erm"/>
</dbReference>
<dbReference type="GO" id="GO:0005759">
    <property type="term" value="C:mitochondrial matrix"/>
    <property type="evidence" value="ECO:0007669"/>
    <property type="project" value="TreeGrafter"/>
</dbReference>
<evidence type="ECO:0000256" key="5">
    <source>
        <dbReference type="ARBA" id="ARBA00022884"/>
    </source>
</evidence>
<dbReference type="Gene3D" id="1.10.8.100">
    <property type="entry name" value="Ribosomal RNA adenine dimethylase-like, domain 2"/>
    <property type="match status" value="1"/>
</dbReference>
<comment type="caution">
    <text evidence="8">The sequence shown here is derived from an EMBL/GenBank/DDBJ whole genome shotgun (WGS) entry which is preliminary data.</text>
</comment>
<dbReference type="InterPro" id="IPR029063">
    <property type="entry name" value="SAM-dependent_MTases_sf"/>
</dbReference>
<dbReference type="PANTHER" id="PTHR11727:SF17">
    <property type="entry name" value="DIMETHYLADENOSINE TRANSFERASE 1, MITOCHONDRIAL"/>
    <property type="match status" value="1"/>
</dbReference>
<dbReference type="Proteomes" id="UP000383932">
    <property type="component" value="Unassembled WGS sequence"/>
</dbReference>
<dbReference type="InterPro" id="IPR023165">
    <property type="entry name" value="rRNA_Ade_diMease-like_C"/>
</dbReference>
<dbReference type="GO" id="GO:0003723">
    <property type="term" value="F:RNA binding"/>
    <property type="evidence" value="ECO:0007669"/>
    <property type="project" value="UniProtKB-KW"/>
</dbReference>
<dbReference type="Pfam" id="PF00398">
    <property type="entry name" value="RrnaAD"/>
    <property type="match status" value="1"/>
</dbReference>